<dbReference type="Proteomes" id="UP001516400">
    <property type="component" value="Unassembled WGS sequence"/>
</dbReference>
<evidence type="ECO:0000313" key="1">
    <source>
        <dbReference type="EMBL" id="KAL3268463.1"/>
    </source>
</evidence>
<accession>A0ABD2MQ47</accession>
<evidence type="ECO:0000313" key="2">
    <source>
        <dbReference type="Proteomes" id="UP001516400"/>
    </source>
</evidence>
<gene>
    <name evidence="1" type="ORF">HHI36_007574</name>
</gene>
<name>A0ABD2MQ47_9CUCU</name>
<sequence>TPENTKQVLYAGETTAITQNDTLELLRTLVRESVVYLKRWFNVNRLSLSRAQTEGIVFKLRDIDRNDGLDTDSVRLLGIRLDNTLTLESM</sequence>
<comment type="caution">
    <text evidence="1">The sequence shown here is derived from an EMBL/GenBank/DDBJ whole genome shotgun (WGS) entry which is preliminary data.</text>
</comment>
<organism evidence="1 2">
    <name type="scientific">Cryptolaemus montrouzieri</name>
    <dbReference type="NCBI Taxonomy" id="559131"/>
    <lineage>
        <taxon>Eukaryota</taxon>
        <taxon>Metazoa</taxon>
        <taxon>Ecdysozoa</taxon>
        <taxon>Arthropoda</taxon>
        <taxon>Hexapoda</taxon>
        <taxon>Insecta</taxon>
        <taxon>Pterygota</taxon>
        <taxon>Neoptera</taxon>
        <taxon>Endopterygota</taxon>
        <taxon>Coleoptera</taxon>
        <taxon>Polyphaga</taxon>
        <taxon>Cucujiformia</taxon>
        <taxon>Coccinelloidea</taxon>
        <taxon>Coccinellidae</taxon>
        <taxon>Scymninae</taxon>
        <taxon>Scymnini</taxon>
        <taxon>Cryptolaemus</taxon>
    </lineage>
</organism>
<reference evidence="1 2" key="1">
    <citation type="journal article" date="2021" name="BMC Biol.">
        <title>Horizontally acquired antibacterial genes associated with adaptive radiation of ladybird beetles.</title>
        <authorList>
            <person name="Li H.S."/>
            <person name="Tang X.F."/>
            <person name="Huang Y.H."/>
            <person name="Xu Z.Y."/>
            <person name="Chen M.L."/>
            <person name="Du X.Y."/>
            <person name="Qiu B.Y."/>
            <person name="Chen P.T."/>
            <person name="Zhang W."/>
            <person name="Slipinski A."/>
            <person name="Escalona H.E."/>
            <person name="Waterhouse R.M."/>
            <person name="Zwick A."/>
            <person name="Pang H."/>
        </authorList>
    </citation>
    <scope>NUCLEOTIDE SEQUENCE [LARGE SCALE GENOMIC DNA]</scope>
    <source>
        <strain evidence="1">SYSU2018</strain>
    </source>
</reference>
<dbReference type="EMBL" id="JABFTP020000021">
    <property type="protein sequence ID" value="KAL3268463.1"/>
    <property type="molecule type" value="Genomic_DNA"/>
</dbReference>
<keyword evidence="2" id="KW-1185">Reference proteome</keyword>
<feature type="non-terminal residue" evidence="1">
    <location>
        <position position="1"/>
    </location>
</feature>
<dbReference type="AlphaFoldDB" id="A0ABD2MQ47"/>
<protein>
    <submittedName>
        <fullName evidence="1">Uncharacterized protein</fullName>
    </submittedName>
</protein>
<proteinExistence type="predicted"/>